<organism evidence="3 4">
    <name type="scientific">Macrosiphum euphorbiae</name>
    <name type="common">potato aphid</name>
    <dbReference type="NCBI Taxonomy" id="13131"/>
    <lineage>
        <taxon>Eukaryota</taxon>
        <taxon>Metazoa</taxon>
        <taxon>Ecdysozoa</taxon>
        <taxon>Arthropoda</taxon>
        <taxon>Hexapoda</taxon>
        <taxon>Insecta</taxon>
        <taxon>Pterygota</taxon>
        <taxon>Neoptera</taxon>
        <taxon>Paraneoptera</taxon>
        <taxon>Hemiptera</taxon>
        <taxon>Sternorrhyncha</taxon>
        <taxon>Aphidomorpha</taxon>
        <taxon>Aphidoidea</taxon>
        <taxon>Aphididae</taxon>
        <taxon>Macrosiphini</taxon>
        <taxon>Macrosiphum</taxon>
    </lineage>
</organism>
<feature type="chain" id="PRO_5043673347" evidence="2">
    <location>
        <begin position="26"/>
        <end position="171"/>
    </location>
</feature>
<keyword evidence="2" id="KW-0732">Signal</keyword>
<gene>
    <name evidence="3" type="ORF">MEUPH1_LOCUS12260</name>
</gene>
<feature type="transmembrane region" description="Helical" evidence="1">
    <location>
        <begin position="148"/>
        <end position="168"/>
    </location>
</feature>
<evidence type="ECO:0000256" key="2">
    <source>
        <dbReference type="SAM" id="SignalP"/>
    </source>
</evidence>
<reference evidence="3 4" key="1">
    <citation type="submission" date="2023-01" db="EMBL/GenBank/DDBJ databases">
        <authorList>
            <person name="Whitehead M."/>
        </authorList>
    </citation>
    <scope>NUCLEOTIDE SEQUENCE [LARGE SCALE GENOMIC DNA]</scope>
</reference>
<dbReference type="EMBL" id="CARXXK010000002">
    <property type="protein sequence ID" value="CAI6356536.1"/>
    <property type="molecule type" value="Genomic_DNA"/>
</dbReference>
<keyword evidence="1" id="KW-0472">Membrane</keyword>
<feature type="signal peptide" evidence="2">
    <location>
        <begin position="1"/>
        <end position="25"/>
    </location>
</feature>
<accession>A0AAV0WL34</accession>
<protein>
    <submittedName>
        <fullName evidence="3">Uncharacterized protein</fullName>
    </submittedName>
</protein>
<keyword evidence="1" id="KW-1133">Transmembrane helix</keyword>
<name>A0AAV0WL34_9HEMI</name>
<keyword evidence="4" id="KW-1185">Reference proteome</keyword>
<comment type="caution">
    <text evidence="3">The sequence shown here is derived from an EMBL/GenBank/DDBJ whole genome shotgun (WGS) entry which is preliminary data.</text>
</comment>
<evidence type="ECO:0000256" key="1">
    <source>
        <dbReference type="SAM" id="Phobius"/>
    </source>
</evidence>
<evidence type="ECO:0000313" key="4">
    <source>
        <dbReference type="Proteomes" id="UP001160148"/>
    </source>
</evidence>
<sequence>MNSFAVVKVVATMILFGLFTPTAVAVVTKCYECKEDQISTCGQSQATELTATTPVTCLEPAATTKCYEIVVKETGKDDAVGVLRGCTNDAACGVLTKHELFKDTECVPCDADDCNNSKFFQLSDKAPGSGTGNGTGNGTTTDNGQPSFVGSAVLCALLSSLAVAKMYFGAM</sequence>
<dbReference type="AlphaFoldDB" id="A0AAV0WL34"/>
<evidence type="ECO:0000313" key="3">
    <source>
        <dbReference type="EMBL" id="CAI6356536.1"/>
    </source>
</evidence>
<keyword evidence="1" id="KW-0812">Transmembrane</keyword>
<proteinExistence type="predicted"/>
<dbReference type="Proteomes" id="UP001160148">
    <property type="component" value="Unassembled WGS sequence"/>
</dbReference>